<dbReference type="EMBL" id="BPQB01000004">
    <property type="protein sequence ID" value="GJE86318.1"/>
    <property type="molecule type" value="Genomic_DNA"/>
</dbReference>
<feature type="signal peptide" evidence="2">
    <location>
        <begin position="1"/>
        <end position="19"/>
    </location>
</feature>
<feature type="chain" id="PRO_5040418791" evidence="2">
    <location>
        <begin position="20"/>
        <end position="296"/>
    </location>
</feature>
<comment type="caution">
    <text evidence="3">The sequence shown here is derived from an EMBL/GenBank/DDBJ whole genome shotgun (WGS) entry which is preliminary data.</text>
</comment>
<reference evidence="3 4" key="1">
    <citation type="submission" date="2021-08" db="EMBL/GenBank/DDBJ databases">
        <title>Draft Genome Sequence of Phanerochaete sordida strain YK-624.</title>
        <authorList>
            <person name="Mori T."/>
            <person name="Dohra H."/>
            <person name="Suzuki T."/>
            <person name="Kawagishi H."/>
            <person name="Hirai H."/>
        </authorList>
    </citation>
    <scope>NUCLEOTIDE SEQUENCE [LARGE SCALE GENOMIC DNA]</scope>
    <source>
        <strain evidence="3 4">YK-624</strain>
    </source>
</reference>
<organism evidence="3 4">
    <name type="scientific">Phanerochaete sordida</name>
    <dbReference type="NCBI Taxonomy" id="48140"/>
    <lineage>
        <taxon>Eukaryota</taxon>
        <taxon>Fungi</taxon>
        <taxon>Dikarya</taxon>
        <taxon>Basidiomycota</taxon>
        <taxon>Agaricomycotina</taxon>
        <taxon>Agaricomycetes</taxon>
        <taxon>Polyporales</taxon>
        <taxon>Phanerochaetaceae</taxon>
        <taxon>Phanerochaete</taxon>
    </lineage>
</organism>
<protein>
    <submittedName>
        <fullName evidence="3">Uncharacterized protein</fullName>
    </submittedName>
</protein>
<dbReference type="PANTHER" id="PTHR28154">
    <property type="entry name" value="CELL WALL SYNTHESIS PROTEIN KNH1-RELATED"/>
    <property type="match status" value="1"/>
</dbReference>
<evidence type="ECO:0000256" key="1">
    <source>
        <dbReference type="SAM" id="MobiDB-lite"/>
    </source>
</evidence>
<dbReference type="PANTHER" id="PTHR28154:SF1">
    <property type="entry name" value="CELL WALL SYNTHESIS PROTEIN KNH1-RELATED"/>
    <property type="match status" value="1"/>
</dbReference>
<accession>A0A9P3G149</accession>
<evidence type="ECO:0000313" key="4">
    <source>
        <dbReference type="Proteomes" id="UP000703269"/>
    </source>
</evidence>
<keyword evidence="4" id="KW-1185">Reference proteome</keyword>
<name>A0A9P3G149_9APHY</name>
<evidence type="ECO:0000256" key="2">
    <source>
        <dbReference type="SAM" id="SignalP"/>
    </source>
</evidence>
<dbReference type="InterPro" id="IPR045328">
    <property type="entry name" value="Kre9/Knh1"/>
</dbReference>
<feature type="region of interest" description="Disordered" evidence="1">
    <location>
        <begin position="166"/>
        <end position="237"/>
    </location>
</feature>
<dbReference type="GO" id="GO:0006078">
    <property type="term" value="P:(1-&gt;6)-beta-D-glucan biosynthetic process"/>
    <property type="evidence" value="ECO:0007669"/>
    <property type="project" value="InterPro"/>
</dbReference>
<dbReference type="GO" id="GO:0042546">
    <property type="term" value="P:cell wall biogenesis"/>
    <property type="evidence" value="ECO:0007669"/>
    <property type="project" value="InterPro"/>
</dbReference>
<evidence type="ECO:0000313" key="3">
    <source>
        <dbReference type="EMBL" id="GJE86318.1"/>
    </source>
</evidence>
<proteinExistence type="predicted"/>
<dbReference type="OrthoDB" id="2432613at2759"/>
<gene>
    <name evidence="3" type="ORF">PsYK624_023980</name>
</gene>
<keyword evidence="2" id="KW-0732">Signal</keyword>
<sequence>MFRFGAFLLLFLGLQLAQATLFITSPGQGSTCHGGQPCLVEWVDDGEAPFVTTIGACYAGLYNGNGVLVQQIDPVNVAVVRSFQFTPDPAAGPDSHTYYINLTSVNFIGNPAQHYTQYSPFFALDGMSGTFNAPVASDTSSPSVPSSVLSASSNTIISTISVGASSAESSSSSSDPSAVAASVDARSTSRHSASATASATGSSPDISSSTPVATLRSSSSSSSTSTNSSTSSTSSSASGMVTAFTTLTSPSSTAGSSSPATSSSASSAVSASAFSVSSSALTIVALLFGTAVAMLL</sequence>
<dbReference type="Proteomes" id="UP000703269">
    <property type="component" value="Unassembled WGS sequence"/>
</dbReference>
<dbReference type="AlphaFoldDB" id="A0A9P3G149"/>